<dbReference type="SUPFAM" id="SSF46689">
    <property type="entry name" value="Homeodomain-like"/>
    <property type="match status" value="1"/>
</dbReference>
<evidence type="ECO:0000313" key="7">
    <source>
        <dbReference type="Proteomes" id="UP001596183"/>
    </source>
</evidence>
<keyword evidence="2" id="KW-0238">DNA-binding</keyword>
<feature type="region of interest" description="Disordered" evidence="4">
    <location>
        <begin position="1"/>
        <end position="58"/>
    </location>
</feature>
<evidence type="ECO:0000256" key="1">
    <source>
        <dbReference type="ARBA" id="ARBA00023015"/>
    </source>
</evidence>
<evidence type="ECO:0000259" key="5">
    <source>
        <dbReference type="PROSITE" id="PS01124"/>
    </source>
</evidence>
<protein>
    <submittedName>
        <fullName evidence="6">Helix-turn-helix transcriptional regulator</fullName>
    </submittedName>
</protein>
<dbReference type="RefSeq" id="WP_381218947.1">
    <property type="nucleotide sequence ID" value="NZ_JBHSPC010000123.1"/>
</dbReference>
<dbReference type="Pfam" id="PF12833">
    <property type="entry name" value="HTH_18"/>
    <property type="match status" value="1"/>
</dbReference>
<proteinExistence type="predicted"/>
<organism evidence="6 7">
    <name type="scientific">Streptomyces incanus</name>
    <dbReference type="NCBI Taxonomy" id="887453"/>
    <lineage>
        <taxon>Bacteria</taxon>
        <taxon>Bacillati</taxon>
        <taxon>Actinomycetota</taxon>
        <taxon>Actinomycetes</taxon>
        <taxon>Kitasatosporales</taxon>
        <taxon>Streptomycetaceae</taxon>
        <taxon>Streptomyces</taxon>
    </lineage>
</organism>
<dbReference type="PANTHER" id="PTHR46796">
    <property type="entry name" value="HTH-TYPE TRANSCRIPTIONAL ACTIVATOR RHAS-RELATED"/>
    <property type="match status" value="1"/>
</dbReference>
<accession>A0ABW0XVP5</accession>
<gene>
    <name evidence="6" type="ORF">ACFP2V_32965</name>
</gene>
<dbReference type="PANTHER" id="PTHR46796:SF2">
    <property type="entry name" value="TRANSCRIPTIONAL REGULATORY PROTEIN"/>
    <property type="match status" value="1"/>
</dbReference>
<keyword evidence="3" id="KW-0804">Transcription</keyword>
<dbReference type="InterPro" id="IPR009057">
    <property type="entry name" value="Homeodomain-like_sf"/>
</dbReference>
<dbReference type="PROSITE" id="PS01124">
    <property type="entry name" value="HTH_ARAC_FAMILY_2"/>
    <property type="match status" value="1"/>
</dbReference>
<name>A0ABW0XVP5_9ACTN</name>
<feature type="compositionally biased region" description="Polar residues" evidence="4">
    <location>
        <begin position="24"/>
        <end position="33"/>
    </location>
</feature>
<keyword evidence="7" id="KW-1185">Reference proteome</keyword>
<feature type="non-terminal residue" evidence="6">
    <location>
        <position position="1"/>
    </location>
</feature>
<dbReference type="Proteomes" id="UP001596183">
    <property type="component" value="Unassembled WGS sequence"/>
</dbReference>
<sequence>RSPHDLGPEAVDHRFRACPRRSRSPTTAKSSSVRPLAGERPRARLRSRAGAPGSRRDPVLARRLRELLDERAVEGLGLAEAAGLPPAHPAPLVRAFSGAYGIASHRYLMSRRVGRARRLLLDGRAPSEVAVATGFYDQTHLTRPFRKLVGVTPGRYRAEGR</sequence>
<evidence type="ECO:0000256" key="3">
    <source>
        <dbReference type="ARBA" id="ARBA00023163"/>
    </source>
</evidence>
<reference evidence="7" key="1">
    <citation type="journal article" date="2019" name="Int. J. Syst. Evol. Microbiol.">
        <title>The Global Catalogue of Microorganisms (GCM) 10K type strain sequencing project: providing services to taxonomists for standard genome sequencing and annotation.</title>
        <authorList>
            <consortium name="The Broad Institute Genomics Platform"/>
            <consortium name="The Broad Institute Genome Sequencing Center for Infectious Disease"/>
            <person name="Wu L."/>
            <person name="Ma J."/>
        </authorList>
    </citation>
    <scope>NUCLEOTIDE SEQUENCE [LARGE SCALE GENOMIC DNA]</scope>
    <source>
        <strain evidence="7">JCM 13852</strain>
    </source>
</reference>
<comment type="caution">
    <text evidence="6">The sequence shown here is derived from an EMBL/GenBank/DDBJ whole genome shotgun (WGS) entry which is preliminary data.</text>
</comment>
<dbReference type="InterPro" id="IPR050204">
    <property type="entry name" value="AraC_XylS_family_regulators"/>
</dbReference>
<keyword evidence="1" id="KW-0805">Transcription regulation</keyword>
<feature type="domain" description="HTH araC/xylS-type" evidence="5">
    <location>
        <begin position="62"/>
        <end position="159"/>
    </location>
</feature>
<evidence type="ECO:0000256" key="2">
    <source>
        <dbReference type="ARBA" id="ARBA00023125"/>
    </source>
</evidence>
<dbReference type="Gene3D" id="1.10.10.60">
    <property type="entry name" value="Homeodomain-like"/>
    <property type="match status" value="1"/>
</dbReference>
<evidence type="ECO:0000256" key="4">
    <source>
        <dbReference type="SAM" id="MobiDB-lite"/>
    </source>
</evidence>
<dbReference type="SMART" id="SM00342">
    <property type="entry name" value="HTH_ARAC"/>
    <property type="match status" value="1"/>
</dbReference>
<feature type="compositionally biased region" description="Basic and acidic residues" evidence="4">
    <location>
        <begin position="1"/>
        <end position="15"/>
    </location>
</feature>
<evidence type="ECO:0000313" key="6">
    <source>
        <dbReference type="EMBL" id="MFC5674707.1"/>
    </source>
</evidence>
<dbReference type="InterPro" id="IPR018060">
    <property type="entry name" value="HTH_AraC"/>
</dbReference>
<dbReference type="EMBL" id="JBHSPC010000123">
    <property type="protein sequence ID" value="MFC5674707.1"/>
    <property type="molecule type" value="Genomic_DNA"/>
</dbReference>